<dbReference type="Gene3D" id="3.40.50.10140">
    <property type="entry name" value="Toll/interleukin-1 receptor homology (TIR) domain"/>
    <property type="match status" value="1"/>
</dbReference>
<sequence length="289" mass="33588">MKYDAFICFAPEDKEGIALPIADGLKKIGYEIRPDEFLSEDNEAIRIKIENGLKDSHFGIIILSEVFMQMISSKSDLDTFLIRQNVSGEKILLPVWHNVTPGIIEKYSVSLTDRVYAITNIGLDSVIASLASVMLSPINIASSGSERRHEIQKIMTKPKYTMNLYNEWHSDLIRESRIAVSAWVRRLENNQKEMPNLSDLRNERDIIVNHIDRLLIYYDQWAIFAKEEKIDNDLILKLLSSYLAWYYKIFILPLSLANQTDNEFTHRLNIIKNEVFTNQMFKYNSLQFD</sequence>
<name>A0A494VY25_9SPHI</name>
<evidence type="ECO:0000259" key="1">
    <source>
        <dbReference type="Pfam" id="PF13676"/>
    </source>
</evidence>
<proteinExistence type="predicted"/>
<gene>
    <name evidence="2" type="ORF">HYN43_013355</name>
</gene>
<dbReference type="KEGG" id="muh:HYN43_013355"/>
<evidence type="ECO:0000313" key="3">
    <source>
        <dbReference type="Proteomes" id="UP000270046"/>
    </source>
</evidence>
<dbReference type="AlphaFoldDB" id="A0A494VY25"/>
<dbReference type="EMBL" id="CP032869">
    <property type="protein sequence ID" value="AYL96218.1"/>
    <property type="molecule type" value="Genomic_DNA"/>
</dbReference>
<dbReference type="Proteomes" id="UP000270046">
    <property type="component" value="Chromosome"/>
</dbReference>
<dbReference type="GO" id="GO:0007165">
    <property type="term" value="P:signal transduction"/>
    <property type="evidence" value="ECO:0007669"/>
    <property type="project" value="InterPro"/>
</dbReference>
<organism evidence="2 3">
    <name type="scientific">Mucilaginibacter celer</name>
    <dbReference type="NCBI Taxonomy" id="2305508"/>
    <lineage>
        <taxon>Bacteria</taxon>
        <taxon>Pseudomonadati</taxon>
        <taxon>Bacteroidota</taxon>
        <taxon>Sphingobacteriia</taxon>
        <taxon>Sphingobacteriales</taxon>
        <taxon>Sphingobacteriaceae</taxon>
        <taxon>Mucilaginibacter</taxon>
    </lineage>
</organism>
<dbReference type="RefSeq" id="WP_119409820.1">
    <property type="nucleotide sequence ID" value="NZ_CP032869.1"/>
</dbReference>
<protein>
    <recommendedName>
        <fullName evidence="1">TIR domain-containing protein</fullName>
    </recommendedName>
</protein>
<evidence type="ECO:0000313" key="2">
    <source>
        <dbReference type="EMBL" id="AYL96218.1"/>
    </source>
</evidence>
<dbReference type="OrthoDB" id="7285215at2"/>
<dbReference type="SUPFAM" id="SSF52200">
    <property type="entry name" value="Toll/Interleukin receptor TIR domain"/>
    <property type="match status" value="1"/>
</dbReference>
<dbReference type="Pfam" id="PF13676">
    <property type="entry name" value="TIR_2"/>
    <property type="match status" value="1"/>
</dbReference>
<dbReference type="InterPro" id="IPR035897">
    <property type="entry name" value="Toll_tir_struct_dom_sf"/>
</dbReference>
<feature type="domain" description="TIR" evidence="1">
    <location>
        <begin position="6"/>
        <end position="104"/>
    </location>
</feature>
<accession>A0A494VY25</accession>
<dbReference type="InterPro" id="IPR000157">
    <property type="entry name" value="TIR_dom"/>
</dbReference>
<reference evidence="2 3" key="1">
    <citation type="submission" date="2018-10" db="EMBL/GenBank/DDBJ databases">
        <title>Genome sequencing of Mucilaginibacter sp. HYN0043.</title>
        <authorList>
            <person name="Kim M."/>
            <person name="Yi H."/>
        </authorList>
    </citation>
    <scope>NUCLEOTIDE SEQUENCE [LARGE SCALE GENOMIC DNA]</scope>
    <source>
        <strain evidence="2 3">HYN0043</strain>
    </source>
</reference>
<keyword evidence="3" id="KW-1185">Reference proteome</keyword>